<dbReference type="EMBL" id="BGPR01010853">
    <property type="protein sequence ID" value="GBN48348.1"/>
    <property type="molecule type" value="Genomic_DNA"/>
</dbReference>
<gene>
    <name evidence="2" type="primary">TCB1_151</name>
    <name evidence="2" type="ORF">AVEN_259019_1</name>
</gene>
<evidence type="ECO:0000259" key="1">
    <source>
        <dbReference type="Pfam" id="PF01498"/>
    </source>
</evidence>
<dbReference type="GO" id="GO:0006313">
    <property type="term" value="P:DNA transposition"/>
    <property type="evidence" value="ECO:0007669"/>
    <property type="project" value="InterPro"/>
</dbReference>
<reference evidence="2 3" key="1">
    <citation type="journal article" date="2019" name="Sci. Rep.">
        <title>Orb-weaving spider Araneus ventricosus genome elucidates the spidroin gene catalogue.</title>
        <authorList>
            <person name="Kono N."/>
            <person name="Nakamura H."/>
            <person name="Ohtoshi R."/>
            <person name="Moran D.A.P."/>
            <person name="Shinohara A."/>
            <person name="Yoshida Y."/>
            <person name="Fujiwara M."/>
            <person name="Mori M."/>
            <person name="Tomita M."/>
            <person name="Arakawa K."/>
        </authorList>
    </citation>
    <scope>NUCLEOTIDE SEQUENCE [LARGE SCALE GENOMIC DNA]</scope>
</reference>
<protein>
    <submittedName>
        <fullName evidence="2">Transposable element Tcb1 transposase</fullName>
    </submittedName>
</protein>
<dbReference type="OrthoDB" id="6437518at2759"/>
<evidence type="ECO:0000313" key="2">
    <source>
        <dbReference type="EMBL" id="GBN48348.1"/>
    </source>
</evidence>
<dbReference type="AlphaFoldDB" id="A0A4Y2P8T1"/>
<dbReference type="GO" id="GO:0015074">
    <property type="term" value="P:DNA integration"/>
    <property type="evidence" value="ECO:0007669"/>
    <property type="project" value="InterPro"/>
</dbReference>
<proteinExistence type="predicted"/>
<dbReference type="Proteomes" id="UP000499080">
    <property type="component" value="Unassembled WGS sequence"/>
</dbReference>
<dbReference type="Gene3D" id="3.30.420.10">
    <property type="entry name" value="Ribonuclease H-like superfamily/Ribonuclease H"/>
    <property type="match status" value="1"/>
</dbReference>
<evidence type="ECO:0000313" key="3">
    <source>
        <dbReference type="Proteomes" id="UP000499080"/>
    </source>
</evidence>
<keyword evidence="3" id="KW-1185">Reference proteome</keyword>
<dbReference type="InterPro" id="IPR002492">
    <property type="entry name" value="Transposase_Tc1-like"/>
</dbReference>
<accession>A0A4Y2P8T1</accession>
<organism evidence="2 3">
    <name type="scientific">Araneus ventricosus</name>
    <name type="common">Orbweaver spider</name>
    <name type="synonym">Epeira ventricosa</name>
    <dbReference type="NCBI Taxonomy" id="182803"/>
    <lineage>
        <taxon>Eukaryota</taxon>
        <taxon>Metazoa</taxon>
        <taxon>Ecdysozoa</taxon>
        <taxon>Arthropoda</taxon>
        <taxon>Chelicerata</taxon>
        <taxon>Arachnida</taxon>
        <taxon>Araneae</taxon>
        <taxon>Araneomorphae</taxon>
        <taxon>Entelegynae</taxon>
        <taxon>Araneoidea</taxon>
        <taxon>Araneidae</taxon>
        <taxon>Araneus</taxon>
    </lineage>
</organism>
<feature type="domain" description="Transposase Tc1-like" evidence="1">
    <location>
        <begin position="2"/>
        <end position="35"/>
    </location>
</feature>
<dbReference type="GO" id="GO:0003677">
    <property type="term" value="F:DNA binding"/>
    <property type="evidence" value="ECO:0007669"/>
    <property type="project" value="InterPro"/>
</dbReference>
<sequence length="84" mass="9675">MLQAAGLNGRRPVKKPMISAENHKARVEWAKAHKDWTNKEWEDVLWSDEIKYMLFGTDGIQWIEAIMIRSTDPSTFRTGSPAVM</sequence>
<name>A0A4Y2P8T1_ARAVE</name>
<comment type="caution">
    <text evidence="2">The sequence shown here is derived from an EMBL/GenBank/DDBJ whole genome shotgun (WGS) entry which is preliminary data.</text>
</comment>
<dbReference type="InterPro" id="IPR036397">
    <property type="entry name" value="RNaseH_sf"/>
</dbReference>
<dbReference type="Pfam" id="PF01498">
    <property type="entry name" value="HTH_Tnp_Tc3_2"/>
    <property type="match status" value="1"/>
</dbReference>